<dbReference type="AlphaFoldDB" id="A0A0F7SXP8"/>
<accession>A0A0F7SXP8</accession>
<protein>
    <submittedName>
        <fullName evidence="2">Uncharacterized protein</fullName>
    </submittedName>
</protein>
<reference evidence="2" key="1">
    <citation type="submission" date="2014-08" db="EMBL/GenBank/DDBJ databases">
        <authorList>
            <person name="Sharma Rahul"/>
            <person name="Thines Marco"/>
        </authorList>
    </citation>
    <scope>NUCLEOTIDE SEQUENCE</scope>
</reference>
<feature type="region of interest" description="Disordered" evidence="1">
    <location>
        <begin position="120"/>
        <end position="149"/>
    </location>
</feature>
<evidence type="ECO:0000256" key="1">
    <source>
        <dbReference type="SAM" id="MobiDB-lite"/>
    </source>
</evidence>
<sequence>MTSSSSSHPLGGGGESLNVTGAGINSRVSPVCVPDELLRDSEIIYSDSEVTALLENAKGRKLASAGHITLLIAQPLSTVYDFSPASIPLLSRLLQLSHNLLHERFIRSSASLYPYSSAAIARSPSPGSSSTAVEDEEVESRPVFPPRPQGSTSLLTESIGFVVGPFKDPLNASLPYLTLHAFLGPLDLASFYIKNFPFGPLGFYKLEDLIAEIRESTSNNRIKSGSAYKNPRSSGIANMGQTVPRPLDQVPAAGAREGLPNGGEFHKVENS</sequence>
<evidence type="ECO:0000313" key="2">
    <source>
        <dbReference type="EMBL" id="CED84963.1"/>
    </source>
</evidence>
<name>A0A0F7SXP8_PHARH</name>
<organism evidence="2">
    <name type="scientific">Phaffia rhodozyma</name>
    <name type="common">Yeast</name>
    <name type="synonym">Xanthophyllomyces dendrorhous</name>
    <dbReference type="NCBI Taxonomy" id="264483"/>
    <lineage>
        <taxon>Eukaryota</taxon>
        <taxon>Fungi</taxon>
        <taxon>Dikarya</taxon>
        <taxon>Basidiomycota</taxon>
        <taxon>Agaricomycotina</taxon>
        <taxon>Tremellomycetes</taxon>
        <taxon>Cystofilobasidiales</taxon>
        <taxon>Mrakiaceae</taxon>
        <taxon>Phaffia</taxon>
    </lineage>
</organism>
<proteinExistence type="predicted"/>
<dbReference type="EMBL" id="LN483332">
    <property type="protein sequence ID" value="CED84963.1"/>
    <property type="molecule type" value="Genomic_DNA"/>
</dbReference>
<feature type="region of interest" description="Disordered" evidence="1">
    <location>
        <begin position="221"/>
        <end position="271"/>
    </location>
</feature>
<feature type="compositionally biased region" description="Polar residues" evidence="1">
    <location>
        <begin position="231"/>
        <end position="241"/>
    </location>
</feature>